<dbReference type="Pfam" id="PF13411">
    <property type="entry name" value="MerR_1"/>
    <property type="match status" value="1"/>
</dbReference>
<dbReference type="Gene3D" id="1.10.1660.10">
    <property type="match status" value="1"/>
</dbReference>
<protein>
    <submittedName>
        <fullName evidence="6">DNA-binding transcriptional MerR regulator</fullName>
    </submittedName>
</protein>
<comment type="caution">
    <text evidence="6">The sequence shown here is derived from an EMBL/GenBank/DDBJ whole genome shotgun (WGS) entry which is preliminary data.</text>
</comment>
<gene>
    <name evidence="6" type="ORF">JOC54_002902</name>
</gene>
<name>A0ABS2SZF9_9BACI</name>
<accession>A0ABS2SZF9</accession>
<dbReference type="Proteomes" id="UP001179280">
    <property type="component" value="Unassembled WGS sequence"/>
</dbReference>
<dbReference type="EMBL" id="JAFBCV010000009">
    <property type="protein sequence ID" value="MBM7839622.1"/>
    <property type="molecule type" value="Genomic_DNA"/>
</dbReference>
<dbReference type="PANTHER" id="PTHR30204:SF69">
    <property type="entry name" value="MERR-FAMILY TRANSCRIPTIONAL REGULATOR"/>
    <property type="match status" value="1"/>
</dbReference>
<evidence type="ECO:0000313" key="6">
    <source>
        <dbReference type="EMBL" id="MBM7839622.1"/>
    </source>
</evidence>
<evidence type="ECO:0000259" key="5">
    <source>
        <dbReference type="PROSITE" id="PS50937"/>
    </source>
</evidence>
<keyword evidence="7" id="KW-1185">Reference proteome</keyword>
<dbReference type="InterPro" id="IPR000551">
    <property type="entry name" value="MerR-type_HTH_dom"/>
</dbReference>
<keyword evidence="3 6" id="KW-0238">DNA-binding</keyword>
<dbReference type="CDD" id="cd00592">
    <property type="entry name" value="HTH_MerR-like"/>
    <property type="match status" value="1"/>
</dbReference>
<dbReference type="SMART" id="SM00422">
    <property type="entry name" value="HTH_MERR"/>
    <property type="match status" value="1"/>
</dbReference>
<dbReference type="InterPro" id="IPR009061">
    <property type="entry name" value="DNA-bd_dom_put_sf"/>
</dbReference>
<evidence type="ECO:0000313" key="7">
    <source>
        <dbReference type="Proteomes" id="UP001179280"/>
    </source>
</evidence>
<feature type="domain" description="HTH merR-type" evidence="5">
    <location>
        <begin position="4"/>
        <end position="73"/>
    </location>
</feature>
<dbReference type="PANTHER" id="PTHR30204">
    <property type="entry name" value="REDOX-CYCLING DRUG-SENSING TRANSCRIPTIONAL ACTIVATOR SOXR"/>
    <property type="match status" value="1"/>
</dbReference>
<evidence type="ECO:0000256" key="4">
    <source>
        <dbReference type="ARBA" id="ARBA00023163"/>
    </source>
</evidence>
<dbReference type="GO" id="GO:0003677">
    <property type="term" value="F:DNA binding"/>
    <property type="evidence" value="ECO:0007669"/>
    <property type="project" value="UniProtKB-KW"/>
</dbReference>
<reference evidence="6" key="1">
    <citation type="submission" date="2021-01" db="EMBL/GenBank/DDBJ databases">
        <title>Genomic Encyclopedia of Type Strains, Phase IV (KMG-IV): sequencing the most valuable type-strain genomes for metagenomic binning, comparative biology and taxonomic classification.</title>
        <authorList>
            <person name="Goeker M."/>
        </authorList>
    </citation>
    <scope>NUCLEOTIDE SEQUENCE</scope>
    <source>
        <strain evidence="6">DSM 21943</strain>
    </source>
</reference>
<dbReference type="SUPFAM" id="SSF46955">
    <property type="entry name" value="Putative DNA-binding domain"/>
    <property type="match status" value="1"/>
</dbReference>
<evidence type="ECO:0000256" key="2">
    <source>
        <dbReference type="ARBA" id="ARBA00023015"/>
    </source>
</evidence>
<evidence type="ECO:0000256" key="1">
    <source>
        <dbReference type="ARBA" id="ARBA00022491"/>
    </source>
</evidence>
<dbReference type="RefSeq" id="WP_204466831.1">
    <property type="nucleotide sequence ID" value="NZ_JAFBCV010000009.1"/>
</dbReference>
<keyword evidence="4" id="KW-0804">Transcription</keyword>
<dbReference type="InterPro" id="IPR047057">
    <property type="entry name" value="MerR_fam"/>
</dbReference>
<proteinExistence type="predicted"/>
<keyword evidence="1" id="KW-0678">Repressor</keyword>
<dbReference type="PROSITE" id="PS50937">
    <property type="entry name" value="HTH_MERR_2"/>
    <property type="match status" value="1"/>
</dbReference>
<evidence type="ECO:0000256" key="3">
    <source>
        <dbReference type="ARBA" id="ARBA00023125"/>
    </source>
</evidence>
<organism evidence="6 7">
    <name type="scientific">Shouchella xiaoxiensis</name>
    <dbReference type="NCBI Taxonomy" id="766895"/>
    <lineage>
        <taxon>Bacteria</taxon>
        <taxon>Bacillati</taxon>
        <taxon>Bacillota</taxon>
        <taxon>Bacilli</taxon>
        <taxon>Bacillales</taxon>
        <taxon>Bacillaceae</taxon>
        <taxon>Shouchella</taxon>
    </lineage>
</organism>
<sequence length="268" mass="31342">MKNTFQTSQLLEILGLSRDALRYYENVGVINPQKNALNQYRQFNEGDLYTLMVVDFYKKRNVTVKEVKEVQSGTTIKELAILFQQKSDELEEEIINQMHMLEKIKASKLFCERVDNNLNRFSLRQLPAFQNVQAFSDFNAFLEYPSILEKINHNRDDLLSRMVRVYTFTDDKITDSKMYLMKEHGADQLSGEVLEQRFPCMYTIVDDSSNVDTEKDKEQTVFKAALAWGKKKGFKPKGSAFVITRLITYMDKKERSFLEVYVPIEEIS</sequence>
<keyword evidence="2" id="KW-0805">Transcription regulation</keyword>